<feature type="region of interest" description="Disordered" evidence="5">
    <location>
        <begin position="156"/>
        <end position="189"/>
    </location>
</feature>
<gene>
    <name evidence="7" type="ORF">ACI2L5_55615</name>
</gene>
<keyword evidence="4" id="KW-0511">Multifunctional enzyme</keyword>
<dbReference type="SUPFAM" id="SSF51735">
    <property type="entry name" value="NAD(P)-binding Rossmann-fold domains"/>
    <property type="match status" value="1"/>
</dbReference>
<feature type="non-terminal residue" evidence="7">
    <location>
        <position position="1"/>
    </location>
</feature>
<feature type="domain" description="Carrier" evidence="6">
    <location>
        <begin position="204"/>
        <end position="279"/>
    </location>
</feature>
<evidence type="ECO:0000313" key="7">
    <source>
        <dbReference type="EMBL" id="MFK4273997.1"/>
    </source>
</evidence>
<evidence type="ECO:0000256" key="2">
    <source>
        <dbReference type="ARBA" id="ARBA00022553"/>
    </source>
</evidence>
<comment type="caution">
    <text evidence="7">The sequence shown here is derived from an EMBL/GenBank/DDBJ whole genome shotgun (WGS) entry which is preliminary data.</text>
</comment>
<dbReference type="Pfam" id="PF08659">
    <property type="entry name" value="KR"/>
    <property type="match status" value="1"/>
</dbReference>
<dbReference type="Gene3D" id="1.10.1200.10">
    <property type="entry name" value="ACP-like"/>
    <property type="match status" value="1"/>
</dbReference>
<evidence type="ECO:0000256" key="4">
    <source>
        <dbReference type="ARBA" id="ARBA00023268"/>
    </source>
</evidence>
<dbReference type="Proteomes" id="UP001620295">
    <property type="component" value="Unassembled WGS sequence"/>
</dbReference>
<dbReference type="RefSeq" id="WP_404749661.1">
    <property type="nucleotide sequence ID" value="NZ_JBJDQH010000453.1"/>
</dbReference>
<keyword evidence="3" id="KW-0808">Transferase</keyword>
<accession>A0ABW8M745</accession>
<dbReference type="SUPFAM" id="SSF47336">
    <property type="entry name" value="ACP-like"/>
    <property type="match status" value="1"/>
</dbReference>
<dbReference type="PROSITE" id="PS50075">
    <property type="entry name" value="CARRIER"/>
    <property type="match status" value="1"/>
</dbReference>
<sequence>TAVVHTAGVLDDGVVDALTPGRAAGVLRPKVAAARNLHELTAGMDLSAFVLFSSAAGTIGGPGQGSYAAGNAYLDALALQRRADGLPATSIAWGAWAGSGMVIDGDLDAYMQRSGVAPMDPELAISALQRVLDLDETYALVVDAAWERLGDEMGGARPTPLLSELTKRRQPSASSESSDPAPAESAAAELRAELEGLSPAKRQRSLRKLVRQHVAAVLAHATPDAIENDQSFRELGFDSLTAVQLRNRLSAITGLELPTTLAFDYPNLTVLAEHLETQMFPQADGAELKDPEEGRIREALASIPLARFREAGLMDALLELAQISERGSEPEPQEGMNSAVDEMDVDDLVQRALGGADL</sequence>
<name>A0ABW8M745_9ACTN</name>
<feature type="region of interest" description="Disordered" evidence="5">
    <location>
        <begin position="324"/>
        <end position="345"/>
    </location>
</feature>
<dbReference type="PROSITE" id="PS00012">
    <property type="entry name" value="PHOSPHOPANTETHEINE"/>
    <property type="match status" value="1"/>
</dbReference>
<keyword evidence="1" id="KW-0596">Phosphopantetheine</keyword>
<dbReference type="Gene3D" id="3.40.50.720">
    <property type="entry name" value="NAD(P)-binding Rossmann-like Domain"/>
    <property type="match status" value="1"/>
</dbReference>
<feature type="compositionally biased region" description="Low complexity" evidence="5">
    <location>
        <begin position="171"/>
        <end position="189"/>
    </location>
</feature>
<organism evidence="7 8">
    <name type="scientific">Streptomyces milbemycinicus</name>
    <dbReference type="NCBI Taxonomy" id="476552"/>
    <lineage>
        <taxon>Bacteria</taxon>
        <taxon>Bacillati</taxon>
        <taxon>Actinomycetota</taxon>
        <taxon>Actinomycetes</taxon>
        <taxon>Kitasatosporales</taxon>
        <taxon>Streptomycetaceae</taxon>
        <taxon>Streptomyces</taxon>
    </lineage>
</organism>
<dbReference type="PANTHER" id="PTHR43775:SF51">
    <property type="entry name" value="INACTIVE PHENOLPHTHIOCEROL SYNTHESIS POLYKETIDE SYNTHASE TYPE I PKS1-RELATED"/>
    <property type="match status" value="1"/>
</dbReference>
<reference evidence="7 8" key="1">
    <citation type="submission" date="2024-11" db="EMBL/GenBank/DDBJ databases">
        <title>The Natural Products Discovery Center: Release of the First 8490 Sequenced Strains for Exploring Actinobacteria Biosynthetic Diversity.</title>
        <authorList>
            <person name="Kalkreuter E."/>
            <person name="Kautsar S.A."/>
            <person name="Yang D."/>
            <person name="Bader C.D."/>
            <person name="Teijaro C.N."/>
            <person name="Fluegel L."/>
            <person name="Davis C.M."/>
            <person name="Simpson J.R."/>
            <person name="Lauterbach L."/>
            <person name="Steele A.D."/>
            <person name="Gui C."/>
            <person name="Meng S."/>
            <person name="Li G."/>
            <person name="Viehrig K."/>
            <person name="Ye F."/>
            <person name="Su P."/>
            <person name="Kiefer A.F."/>
            <person name="Nichols A."/>
            <person name="Cepeda A.J."/>
            <person name="Yan W."/>
            <person name="Fan B."/>
            <person name="Jiang Y."/>
            <person name="Adhikari A."/>
            <person name="Zheng C.-J."/>
            <person name="Schuster L."/>
            <person name="Cowan T.M."/>
            <person name="Smanski M.J."/>
            <person name="Chevrette M.G."/>
            <person name="De Carvalho L.P.S."/>
            <person name="Shen B."/>
        </authorList>
    </citation>
    <scope>NUCLEOTIDE SEQUENCE [LARGE SCALE GENOMIC DNA]</scope>
    <source>
        <strain evidence="7 8">NPDC020863</strain>
    </source>
</reference>
<evidence type="ECO:0000256" key="1">
    <source>
        <dbReference type="ARBA" id="ARBA00022450"/>
    </source>
</evidence>
<dbReference type="SMART" id="SM01294">
    <property type="entry name" value="PKS_PP_betabranch"/>
    <property type="match status" value="1"/>
</dbReference>
<evidence type="ECO:0000256" key="5">
    <source>
        <dbReference type="SAM" id="MobiDB-lite"/>
    </source>
</evidence>
<dbReference type="InterPro" id="IPR006162">
    <property type="entry name" value="Ppantetheine_attach_site"/>
</dbReference>
<keyword evidence="2" id="KW-0597">Phosphoprotein</keyword>
<dbReference type="SMART" id="SM00822">
    <property type="entry name" value="PKS_KR"/>
    <property type="match status" value="1"/>
</dbReference>
<keyword evidence="8" id="KW-1185">Reference proteome</keyword>
<dbReference type="SMART" id="SM00823">
    <property type="entry name" value="PKS_PP"/>
    <property type="match status" value="1"/>
</dbReference>
<dbReference type="InterPro" id="IPR036291">
    <property type="entry name" value="NAD(P)-bd_dom_sf"/>
</dbReference>
<evidence type="ECO:0000313" key="8">
    <source>
        <dbReference type="Proteomes" id="UP001620295"/>
    </source>
</evidence>
<dbReference type="EMBL" id="JBJDQH010000453">
    <property type="protein sequence ID" value="MFK4273997.1"/>
    <property type="molecule type" value="Genomic_DNA"/>
</dbReference>
<proteinExistence type="predicted"/>
<dbReference type="InterPro" id="IPR013968">
    <property type="entry name" value="PKS_KR"/>
</dbReference>
<dbReference type="Pfam" id="PF00550">
    <property type="entry name" value="PP-binding"/>
    <property type="match status" value="1"/>
</dbReference>
<dbReference type="PANTHER" id="PTHR43775">
    <property type="entry name" value="FATTY ACID SYNTHASE"/>
    <property type="match status" value="1"/>
</dbReference>
<protein>
    <submittedName>
        <fullName evidence="7">Beta-ketoacyl reductase</fullName>
    </submittedName>
</protein>
<dbReference type="InterPro" id="IPR057326">
    <property type="entry name" value="KR_dom"/>
</dbReference>
<dbReference type="InterPro" id="IPR036736">
    <property type="entry name" value="ACP-like_sf"/>
</dbReference>
<evidence type="ECO:0000256" key="3">
    <source>
        <dbReference type="ARBA" id="ARBA00022679"/>
    </source>
</evidence>
<dbReference type="InterPro" id="IPR050091">
    <property type="entry name" value="PKS_NRPS_Biosynth_Enz"/>
</dbReference>
<dbReference type="InterPro" id="IPR009081">
    <property type="entry name" value="PP-bd_ACP"/>
</dbReference>
<dbReference type="InterPro" id="IPR020806">
    <property type="entry name" value="PKS_PP-bd"/>
</dbReference>
<evidence type="ECO:0000259" key="6">
    <source>
        <dbReference type="PROSITE" id="PS50075"/>
    </source>
</evidence>